<feature type="compositionally biased region" description="Basic and acidic residues" evidence="1">
    <location>
        <begin position="1"/>
        <end position="11"/>
    </location>
</feature>
<dbReference type="Proteomes" id="UP000281553">
    <property type="component" value="Unassembled WGS sequence"/>
</dbReference>
<evidence type="ECO:0000256" key="1">
    <source>
        <dbReference type="SAM" id="MobiDB-lite"/>
    </source>
</evidence>
<dbReference type="OrthoDB" id="339325at2759"/>
<dbReference type="AlphaFoldDB" id="A0A3P7LYX9"/>
<dbReference type="EMBL" id="UYRU01051280">
    <property type="protein sequence ID" value="VDN11361.1"/>
    <property type="molecule type" value="Genomic_DNA"/>
</dbReference>
<feature type="compositionally biased region" description="Basic and acidic residues" evidence="1">
    <location>
        <begin position="33"/>
        <end position="43"/>
    </location>
</feature>
<organism evidence="2 3">
    <name type="scientific">Dibothriocephalus latus</name>
    <name type="common">Fish tapeworm</name>
    <name type="synonym">Diphyllobothrium latum</name>
    <dbReference type="NCBI Taxonomy" id="60516"/>
    <lineage>
        <taxon>Eukaryota</taxon>
        <taxon>Metazoa</taxon>
        <taxon>Spiralia</taxon>
        <taxon>Lophotrochozoa</taxon>
        <taxon>Platyhelminthes</taxon>
        <taxon>Cestoda</taxon>
        <taxon>Eucestoda</taxon>
        <taxon>Diphyllobothriidea</taxon>
        <taxon>Diphyllobothriidae</taxon>
        <taxon>Dibothriocephalus</taxon>
    </lineage>
</organism>
<reference evidence="2 3" key="1">
    <citation type="submission" date="2018-11" db="EMBL/GenBank/DDBJ databases">
        <authorList>
            <consortium name="Pathogen Informatics"/>
        </authorList>
    </citation>
    <scope>NUCLEOTIDE SEQUENCE [LARGE SCALE GENOMIC DNA]</scope>
</reference>
<evidence type="ECO:0000313" key="3">
    <source>
        <dbReference type="Proteomes" id="UP000281553"/>
    </source>
</evidence>
<feature type="region of interest" description="Disordered" evidence="1">
    <location>
        <begin position="1"/>
        <end position="43"/>
    </location>
</feature>
<accession>A0A3P7LYX9</accession>
<keyword evidence="3" id="KW-1185">Reference proteome</keyword>
<protein>
    <submittedName>
        <fullName evidence="2">Uncharacterized protein</fullName>
    </submittedName>
</protein>
<gene>
    <name evidence="2" type="ORF">DILT_LOCUS7192</name>
</gene>
<proteinExistence type="predicted"/>
<sequence>MSADSDTRKSSEPTSSLSLIDEHVTSALDQPETNDRRCSDSCKSRTLPPSIMLCADEAADRDVVKSSMTLPGVRIRERQHIMTMCPEMGTSNLRFIHHSEIKGADVCLSNNIFVTQSNPSYCDAFFSFTFSYSIP</sequence>
<name>A0A3P7LYX9_DIBLA</name>
<evidence type="ECO:0000313" key="2">
    <source>
        <dbReference type="EMBL" id="VDN11361.1"/>
    </source>
</evidence>